<name>A0A2G8RI03_9RHOB</name>
<proteinExistence type="inferred from homology"/>
<dbReference type="GO" id="GO:0005886">
    <property type="term" value="C:plasma membrane"/>
    <property type="evidence" value="ECO:0007669"/>
    <property type="project" value="UniProtKB-SubCell"/>
</dbReference>
<organism evidence="9 10">
    <name type="scientific">Puniceibacterium antarcticum</name>
    <dbReference type="NCBI Taxonomy" id="1206336"/>
    <lineage>
        <taxon>Bacteria</taxon>
        <taxon>Pseudomonadati</taxon>
        <taxon>Pseudomonadota</taxon>
        <taxon>Alphaproteobacteria</taxon>
        <taxon>Rhodobacterales</taxon>
        <taxon>Paracoccaceae</taxon>
        <taxon>Puniceibacterium</taxon>
    </lineage>
</organism>
<dbReference type="EMBL" id="AWWI01000048">
    <property type="protein sequence ID" value="PIL21031.1"/>
    <property type="molecule type" value="Genomic_DNA"/>
</dbReference>
<gene>
    <name evidence="9" type="ORF">P775_06590</name>
</gene>
<evidence type="ECO:0000313" key="9">
    <source>
        <dbReference type="EMBL" id="PIL21031.1"/>
    </source>
</evidence>
<keyword evidence="6 7" id="KW-0472">Membrane</keyword>
<sequence>MRPGAHSQRYFGGMMFGFLAQRLFQAIIVVFAMSIIVFVGVYAIGNPIDVLIDPGATAEIRDNLIRQYGLDQPLWRQYLTFLGNVAQGDLGKSMVYNISVVDLVFSRLPATLELVLVSVVIATVIGIPAGLYAGYRPNGIAAKAIMALSVLGFSVPTFWIGMLLIMLFAVNLGWLPSGGRGEVGTIFGIPTSLATANGWSHVIMPAINLSLFKMGLLIRLSRAGMVEAMNTDYVKFARAQGLPDGQIVFRHILRNISIPIVTVFGLELGSTLAFAVVTESVFTWPGVGKLIIDSILQLDRPVMVSYLIMVVILFVQINLSVDIVYARLDPRVRLKGGK</sequence>
<dbReference type="Proteomes" id="UP000231259">
    <property type="component" value="Unassembled WGS sequence"/>
</dbReference>
<feature type="transmembrane region" description="Helical" evidence="7">
    <location>
        <begin position="114"/>
        <end position="133"/>
    </location>
</feature>
<dbReference type="PANTHER" id="PTHR43163:SF2">
    <property type="entry name" value="ABC TRANSPORTER PERMEASE PROTEIN"/>
    <property type="match status" value="1"/>
</dbReference>
<feature type="transmembrane region" description="Helical" evidence="7">
    <location>
        <begin position="256"/>
        <end position="277"/>
    </location>
</feature>
<dbReference type="Pfam" id="PF00528">
    <property type="entry name" value="BPD_transp_1"/>
    <property type="match status" value="1"/>
</dbReference>
<feature type="transmembrane region" description="Helical" evidence="7">
    <location>
        <begin position="145"/>
        <end position="170"/>
    </location>
</feature>
<feature type="transmembrane region" description="Helical" evidence="7">
    <location>
        <begin position="202"/>
        <end position="220"/>
    </location>
</feature>
<feature type="transmembrane region" description="Helical" evidence="7">
    <location>
        <begin position="23"/>
        <end position="44"/>
    </location>
</feature>
<reference evidence="9 10" key="1">
    <citation type="submission" date="2013-09" db="EMBL/GenBank/DDBJ databases">
        <title>Genome sequencing of Phaeobacter antarcticus sp. nov. SM1211.</title>
        <authorList>
            <person name="Zhang X.-Y."/>
            <person name="Liu C."/>
            <person name="Chen X.-L."/>
            <person name="Xie B.-B."/>
            <person name="Qin Q.-L."/>
            <person name="Rong J.-C."/>
            <person name="Zhang Y.-Z."/>
        </authorList>
    </citation>
    <scope>NUCLEOTIDE SEQUENCE [LARGE SCALE GENOMIC DNA]</scope>
    <source>
        <strain evidence="9 10">SM1211</strain>
    </source>
</reference>
<keyword evidence="5 7" id="KW-1133">Transmembrane helix</keyword>
<comment type="caution">
    <text evidence="9">The sequence shown here is derived from an EMBL/GenBank/DDBJ whole genome shotgun (WGS) entry which is preliminary data.</text>
</comment>
<dbReference type="GO" id="GO:0055085">
    <property type="term" value="P:transmembrane transport"/>
    <property type="evidence" value="ECO:0007669"/>
    <property type="project" value="InterPro"/>
</dbReference>
<evidence type="ECO:0000256" key="6">
    <source>
        <dbReference type="ARBA" id="ARBA00023136"/>
    </source>
</evidence>
<evidence type="ECO:0000313" key="10">
    <source>
        <dbReference type="Proteomes" id="UP000231259"/>
    </source>
</evidence>
<dbReference type="InterPro" id="IPR035906">
    <property type="entry name" value="MetI-like_sf"/>
</dbReference>
<comment type="subcellular location">
    <subcellularLocation>
        <location evidence="1 7">Cell membrane</location>
        <topology evidence="1 7">Multi-pass membrane protein</topology>
    </subcellularLocation>
</comment>
<dbReference type="Gene3D" id="1.10.3720.10">
    <property type="entry name" value="MetI-like"/>
    <property type="match status" value="1"/>
</dbReference>
<dbReference type="InterPro" id="IPR000515">
    <property type="entry name" value="MetI-like"/>
</dbReference>
<feature type="domain" description="ABC transmembrane type-1" evidence="8">
    <location>
        <begin position="108"/>
        <end position="325"/>
    </location>
</feature>
<feature type="transmembrane region" description="Helical" evidence="7">
    <location>
        <begin position="303"/>
        <end position="325"/>
    </location>
</feature>
<evidence type="ECO:0000256" key="2">
    <source>
        <dbReference type="ARBA" id="ARBA00022448"/>
    </source>
</evidence>
<keyword evidence="2 7" id="KW-0813">Transport</keyword>
<evidence type="ECO:0000256" key="1">
    <source>
        <dbReference type="ARBA" id="ARBA00004651"/>
    </source>
</evidence>
<keyword evidence="4 7" id="KW-0812">Transmembrane</keyword>
<dbReference type="AlphaFoldDB" id="A0A2G8RI03"/>
<keyword evidence="10" id="KW-1185">Reference proteome</keyword>
<keyword evidence="3" id="KW-1003">Cell membrane</keyword>
<dbReference type="InterPro" id="IPR045621">
    <property type="entry name" value="BPD_transp_1_N"/>
</dbReference>
<evidence type="ECO:0000259" key="8">
    <source>
        <dbReference type="PROSITE" id="PS50928"/>
    </source>
</evidence>
<evidence type="ECO:0000256" key="7">
    <source>
        <dbReference type="RuleBase" id="RU363032"/>
    </source>
</evidence>
<protein>
    <submittedName>
        <fullName evidence="9">ABC transporter permease</fullName>
    </submittedName>
</protein>
<evidence type="ECO:0000256" key="3">
    <source>
        <dbReference type="ARBA" id="ARBA00022475"/>
    </source>
</evidence>
<dbReference type="SUPFAM" id="SSF161098">
    <property type="entry name" value="MetI-like"/>
    <property type="match status" value="1"/>
</dbReference>
<dbReference type="CDD" id="cd06261">
    <property type="entry name" value="TM_PBP2"/>
    <property type="match status" value="1"/>
</dbReference>
<dbReference type="PROSITE" id="PS50928">
    <property type="entry name" value="ABC_TM1"/>
    <property type="match status" value="1"/>
</dbReference>
<accession>A0A2G8RI03</accession>
<comment type="similarity">
    <text evidence="7">Belongs to the binding-protein-dependent transport system permease family.</text>
</comment>
<evidence type="ECO:0000256" key="4">
    <source>
        <dbReference type="ARBA" id="ARBA00022692"/>
    </source>
</evidence>
<dbReference type="Pfam" id="PF19300">
    <property type="entry name" value="BPD_transp_1_N"/>
    <property type="match status" value="1"/>
</dbReference>
<dbReference type="PANTHER" id="PTHR43163">
    <property type="entry name" value="DIPEPTIDE TRANSPORT SYSTEM PERMEASE PROTEIN DPPB-RELATED"/>
    <property type="match status" value="1"/>
</dbReference>
<evidence type="ECO:0000256" key="5">
    <source>
        <dbReference type="ARBA" id="ARBA00022989"/>
    </source>
</evidence>